<comment type="caution">
    <text evidence="1">The sequence shown here is derived from an EMBL/GenBank/DDBJ whole genome shotgun (WGS) entry which is preliminary data.</text>
</comment>
<organism evidence="1 2">
    <name type="scientific">Halobaculum litoreum</name>
    <dbReference type="NCBI Taxonomy" id="3031998"/>
    <lineage>
        <taxon>Archaea</taxon>
        <taxon>Methanobacteriati</taxon>
        <taxon>Methanobacteriota</taxon>
        <taxon>Stenosarchaea group</taxon>
        <taxon>Halobacteria</taxon>
        <taxon>Halobacteriales</taxon>
        <taxon>Haloferacaceae</taxon>
        <taxon>Halobaculum</taxon>
    </lineage>
</organism>
<evidence type="ECO:0000313" key="2">
    <source>
        <dbReference type="Proteomes" id="UP001596368"/>
    </source>
</evidence>
<dbReference type="Proteomes" id="UP001596368">
    <property type="component" value="Unassembled WGS sequence"/>
</dbReference>
<evidence type="ECO:0000313" key="1">
    <source>
        <dbReference type="EMBL" id="MFC7137290.1"/>
    </source>
</evidence>
<keyword evidence="2" id="KW-1185">Reference proteome</keyword>
<proteinExistence type="predicted"/>
<reference evidence="1 2" key="1">
    <citation type="journal article" date="2019" name="Int. J. Syst. Evol. Microbiol.">
        <title>The Global Catalogue of Microorganisms (GCM) 10K type strain sequencing project: providing services to taxonomists for standard genome sequencing and annotation.</title>
        <authorList>
            <consortium name="The Broad Institute Genomics Platform"/>
            <consortium name="The Broad Institute Genome Sequencing Center for Infectious Disease"/>
            <person name="Wu L."/>
            <person name="Ma J."/>
        </authorList>
    </citation>
    <scope>NUCLEOTIDE SEQUENCE [LARGE SCALE GENOMIC DNA]</scope>
    <source>
        <strain evidence="1 2">DT92</strain>
    </source>
</reference>
<name>A0ABD5XW23_9EURY</name>
<dbReference type="EMBL" id="JBHSZG010000001">
    <property type="protein sequence ID" value="MFC7137290.1"/>
    <property type="molecule type" value="Genomic_DNA"/>
</dbReference>
<gene>
    <name evidence="1" type="ORF">ACFQRB_14210</name>
</gene>
<protein>
    <submittedName>
        <fullName evidence="1">Uncharacterized protein</fullName>
    </submittedName>
</protein>
<accession>A0ABD5XW23</accession>
<dbReference type="AlphaFoldDB" id="A0ABD5XW23"/>
<sequence length="56" mass="6113">MSALTRPIVGGFEQLLDVRNREVLGDYVEVVEGVLDPFSNIVATYILGVSIEIFAS</sequence>